<evidence type="ECO:0000256" key="8">
    <source>
        <dbReference type="RuleBase" id="RU003887"/>
    </source>
</evidence>
<dbReference type="PANTHER" id="PTHR47683:SF3">
    <property type="entry name" value="RIBOSOMAL LARGE SUBUNIT PSEUDOURIDINE SYNTHASE B"/>
    <property type="match status" value="1"/>
</dbReference>
<dbReference type="GO" id="GO:0003723">
    <property type="term" value="F:RNA binding"/>
    <property type="evidence" value="ECO:0007669"/>
    <property type="project" value="UniProtKB-KW"/>
</dbReference>
<dbReference type="GO" id="GO:0005829">
    <property type="term" value="C:cytosol"/>
    <property type="evidence" value="ECO:0007669"/>
    <property type="project" value="UniProtKB-ARBA"/>
</dbReference>
<dbReference type="PROSITE" id="PS01149">
    <property type="entry name" value="PSI_RSU"/>
    <property type="match status" value="1"/>
</dbReference>
<evidence type="ECO:0000256" key="4">
    <source>
        <dbReference type="ARBA" id="ARBA00023235"/>
    </source>
</evidence>
<dbReference type="InterPro" id="IPR018496">
    <property type="entry name" value="PsdUridine_synth_RsuA/RluB_CS"/>
</dbReference>
<comment type="similarity">
    <text evidence="1 8">Belongs to the pseudouridine synthase RsuA family.</text>
</comment>
<dbReference type="EMBL" id="SSFD01000290">
    <property type="protein sequence ID" value="TXH81075.1"/>
    <property type="molecule type" value="Genomic_DNA"/>
</dbReference>
<evidence type="ECO:0000313" key="11">
    <source>
        <dbReference type="EMBL" id="TXH81075.1"/>
    </source>
</evidence>
<dbReference type="InterPro" id="IPR002942">
    <property type="entry name" value="S4_RNA-bd"/>
</dbReference>
<evidence type="ECO:0000256" key="6">
    <source>
        <dbReference type="ARBA" id="ARBA00037383"/>
    </source>
</evidence>
<dbReference type="Gene3D" id="3.30.70.580">
    <property type="entry name" value="Pseudouridine synthase I, catalytic domain, N-terminal subdomain"/>
    <property type="match status" value="1"/>
</dbReference>
<feature type="compositionally biased region" description="Basic and acidic residues" evidence="9">
    <location>
        <begin position="15"/>
        <end position="53"/>
    </location>
</feature>
<evidence type="ECO:0000259" key="10">
    <source>
        <dbReference type="SMART" id="SM00363"/>
    </source>
</evidence>
<gene>
    <name evidence="11" type="ORF">E6Q80_17735</name>
</gene>
<keyword evidence="4 8" id="KW-0413">Isomerase</keyword>
<dbReference type="FunFam" id="3.10.290.10:FF:000003">
    <property type="entry name" value="Pseudouridine synthase"/>
    <property type="match status" value="1"/>
</dbReference>
<feature type="region of interest" description="Disordered" evidence="9">
    <location>
        <begin position="1"/>
        <end position="118"/>
    </location>
</feature>
<dbReference type="InterPro" id="IPR020103">
    <property type="entry name" value="PsdUridine_synth_cat_dom_sf"/>
</dbReference>
<comment type="catalytic activity">
    <reaction evidence="5">
        <text>uridine(2605) in 23S rRNA = pseudouridine(2605) in 23S rRNA</text>
        <dbReference type="Rhea" id="RHEA:42520"/>
        <dbReference type="Rhea" id="RHEA-COMP:10095"/>
        <dbReference type="Rhea" id="RHEA-COMP:10096"/>
        <dbReference type="ChEBI" id="CHEBI:65314"/>
        <dbReference type="ChEBI" id="CHEBI:65315"/>
        <dbReference type="EC" id="5.4.99.22"/>
    </reaction>
</comment>
<dbReference type="InterPro" id="IPR050343">
    <property type="entry name" value="RsuA_PseudoU_synthase"/>
</dbReference>
<dbReference type="InterPro" id="IPR042092">
    <property type="entry name" value="PsdUridine_s_RsuA/RluB/E/F_cat"/>
</dbReference>
<dbReference type="NCBIfam" id="NF007976">
    <property type="entry name" value="PRK10700.1"/>
    <property type="match status" value="1"/>
</dbReference>
<feature type="domain" description="RNA-binding S4" evidence="10">
    <location>
        <begin position="117"/>
        <end position="175"/>
    </location>
</feature>
<accession>A0A5C7SDP3</accession>
<evidence type="ECO:0000256" key="9">
    <source>
        <dbReference type="SAM" id="MobiDB-lite"/>
    </source>
</evidence>
<dbReference type="CDD" id="cd00165">
    <property type="entry name" value="S4"/>
    <property type="match status" value="1"/>
</dbReference>
<dbReference type="NCBIfam" id="TIGR00093">
    <property type="entry name" value="pseudouridine synthase"/>
    <property type="match status" value="1"/>
</dbReference>
<dbReference type="SUPFAM" id="SSF55120">
    <property type="entry name" value="Pseudouridine synthase"/>
    <property type="match status" value="1"/>
</dbReference>
<dbReference type="SUPFAM" id="SSF55174">
    <property type="entry name" value="Alpha-L RNA-binding motif"/>
    <property type="match status" value="1"/>
</dbReference>
<protein>
    <recommendedName>
        <fullName evidence="8">Pseudouridine synthase</fullName>
        <ecNumber evidence="8">5.4.99.-</ecNumber>
    </recommendedName>
</protein>
<dbReference type="AlphaFoldDB" id="A0A5C7SDP3"/>
<feature type="region of interest" description="Disordered" evidence="9">
    <location>
        <begin position="353"/>
        <end position="379"/>
    </location>
</feature>
<evidence type="ECO:0000256" key="5">
    <source>
        <dbReference type="ARBA" id="ARBA00036944"/>
    </source>
</evidence>
<dbReference type="InterPro" id="IPR006145">
    <property type="entry name" value="PsdUridine_synth_RsuA/RluA"/>
</dbReference>
<dbReference type="RefSeq" id="WP_276660904.1">
    <property type="nucleotide sequence ID" value="NZ_SSFD01000290.1"/>
</dbReference>
<dbReference type="SMART" id="SM00363">
    <property type="entry name" value="S4"/>
    <property type="match status" value="1"/>
</dbReference>
<dbReference type="GO" id="GO:0000455">
    <property type="term" value="P:enzyme-directed rRNA pseudouridine synthesis"/>
    <property type="evidence" value="ECO:0007669"/>
    <property type="project" value="UniProtKB-ARBA"/>
</dbReference>
<evidence type="ECO:0000256" key="7">
    <source>
        <dbReference type="PROSITE-ProRule" id="PRU00182"/>
    </source>
</evidence>
<dbReference type="PANTHER" id="PTHR47683">
    <property type="entry name" value="PSEUDOURIDINE SYNTHASE FAMILY PROTEIN-RELATED"/>
    <property type="match status" value="1"/>
</dbReference>
<dbReference type="CDD" id="cd02556">
    <property type="entry name" value="PseudoU_synth_RluB"/>
    <property type="match status" value="1"/>
</dbReference>
<dbReference type="FunFam" id="3.30.70.1560:FF:000001">
    <property type="entry name" value="Pseudouridine synthase"/>
    <property type="match status" value="1"/>
</dbReference>
<proteinExistence type="inferred from homology"/>
<dbReference type="Gene3D" id="3.10.290.10">
    <property type="entry name" value="RNA-binding S4 domain"/>
    <property type="match status" value="1"/>
</dbReference>
<comment type="function">
    <text evidence="6">Responsible for synthesis of pseudouridine from uracil-2605 in 23S ribosomal RNA.</text>
</comment>
<dbReference type="InterPro" id="IPR000748">
    <property type="entry name" value="PsdUridine_synth_RsuA/RluB/E/F"/>
</dbReference>
<evidence type="ECO:0000256" key="3">
    <source>
        <dbReference type="ARBA" id="ARBA00022884"/>
    </source>
</evidence>
<dbReference type="Pfam" id="PF01479">
    <property type="entry name" value="S4"/>
    <property type="match status" value="1"/>
</dbReference>
<feature type="compositionally biased region" description="Basic and acidic residues" evidence="9">
    <location>
        <begin position="71"/>
        <end position="85"/>
    </location>
</feature>
<keyword evidence="2" id="KW-0698">rRNA processing</keyword>
<dbReference type="Proteomes" id="UP000321192">
    <property type="component" value="Unassembled WGS sequence"/>
</dbReference>
<dbReference type="Pfam" id="PF00849">
    <property type="entry name" value="PseudoU_synth_2"/>
    <property type="match status" value="1"/>
</dbReference>
<evidence type="ECO:0000313" key="12">
    <source>
        <dbReference type="Proteomes" id="UP000321192"/>
    </source>
</evidence>
<dbReference type="PROSITE" id="PS50889">
    <property type="entry name" value="S4"/>
    <property type="match status" value="1"/>
</dbReference>
<comment type="caution">
    <text evidence="11">The sequence shown here is derived from an EMBL/GenBank/DDBJ whole genome shotgun (WGS) entry which is preliminary data.</text>
</comment>
<keyword evidence="3 7" id="KW-0694">RNA-binding</keyword>
<dbReference type="EC" id="5.4.99.-" evidence="8"/>
<sequence length="379" mass="42480">MSRKPNRPLRPPLKKKSDAIEILDRDPRESRGARDDDAQPGRKDAHLNADPRGPRMPRPPRAGGAPAPRRPRIEGDPVRHPDAHRSALGQPEGGERPVRGRGPGGGRNAPTTLSEPERLQKVLAQAGVASRREIEEWVVAGRISVNGLPASLGQKIGPGDRVKVNGKLVPLRFTQRSPRVLIYHKPEGEIVSRDDPEGRPTVFERLPILRKGRWLAVGRLDFNTSGLLLFTNDGDLANKLMHPRYELEREYAVRILGELTEEQVKSLTDGLQLEDGPAKFNLLRDEGGEGANHWYRVTISEGRNREVRRMFEAVGLTVSRLMRVRYGSVELPARLKRGMWMEMPEAEACALAGLPPPQQSRQQDLRDKRPVKLHRTQAR</sequence>
<evidence type="ECO:0000256" key="1">
    <source>
        <dbReference type="ARBA" id="ARBA00008348"/>
    </source>
</evidence>
<evidence type="ECO:0000256" key="2">
    <source>
        <dbReference type="ARBA" id="ARBA00022552"/>
    </source>
</evidence>
<dbReference type="GO" id="GO:0160139">
    <property type="term" value="F:23S rRNA pseudouridine(2605) synthase activity"/>
    <property type="evidence" value="ECO:0007669"/>
    <property type="project" value="UniProtKB-EC"/>
</dbReference>
<reference evidence="11 12" key="1">
    <citation type="submission" date="2018-09" db="EMBL/GenBank/DDBJ databases">
        <title>Metagenome Assembled Genomes from an Advanced Water Purification Facility.</title>
        <authorList>
            <person name="Stamps B.W."/>
            <person name="Spear J.R."/>
        </authorList>
    </citation>
    <scope>NUCLEOTIDE SEQUENCE [LARGE SCALE GENOMIC DNA]</scope>
    <source>
        <strain evidence="11">Bin_27_1</strain>
    </source>
</reference>
<dbReference type="FunFam" id="3.30.70.580:FF:000009">
    <property type="entry name" value="Pseudouridine synthase"/>
    <property type="match status" value="1"/>
</dbReference>
<organism evidence="11 12">
    <name type="scientific">Thauera aminoaromatica</name>
    <dbReference type="NCBI Taxonomy" id="164330"/>
    <lineage>
        <taxon>Bacteria</taxon>
        <taxon>Pseudomonadati</taxon>
        <taxon>Pseudomonadota</taxon>
        <taxon>Betaproteobacteria</taxon>
        <taxon>Rhodocyclales</taxon>
        <taxon>Zoogloeaceae</taxon>
        <taxon>Thauera</taxon>
    </lineage>
</organism>
<name>A0A5C7SDP3_THASP</name>
<dbReference type="Gene3D" id="3.30.70.1560">
    <property type="entry name" value="Alpha-L RNA-binding motif"/>
    <property type="match status" value="1"/>
</dbReference>
<dbReference type="InterPro" id="IPR020094">
    <property type="entry name" value="TruA/RsuA/RluB/E/F_N"/>
</dbReference>
<dbReference type="InterPro" id="IPR036986">
    <property type="entry name" value="S4_RNA-bd_sf"/>
</dbReference>